<accession>A0AAD5B7K9</accession>
<dbReference type="FunFam" id="4.10.280.10:FF:000063">
    <property type="entry name" value="transcription factor HES-7 isoform X1"/>
    <property type="match status" value="1"/>
</dbReference>
<dbReference type="CDD" id="cd11462">
    <property type="entry name" value="bHLH-O_HES7"/>
    <property type="match status" value="1"/>
</dbReference>
<keyword evidence="11" id="KW-1185">Reference proteome</keyword>
<organism evidence="10 11">
    <name type="scientific">Silurus asotus</name>
    <name type="common">Amur catfish</name>
    <name type="synonym">Parasilurus asotus</name>
    <dbReference type="NCBI Taxonomy" id="30991"/>
    <lineage>
        <taxon>Eukaryota</taxon>
        <taxon>Metazoa</taxon>
        <taxon>Chordata</taxon>
        <taxon>Craniata</taxon>
        <taxon>Vertebrata</taxon>
        <taxon>Euteleostomi</taxon>
        <taxon>Actinopterygii</taxon>
        <taxon>Neopterygii</taxon>
        <taxon>Teleostei</taxon>
        <taxon>Ostariophysi</taxon>
        <taxon>Siluriformes</taxon>
        <taxon>Siluridae</taxon>
        <taxon>Silurus</taxon>
    </lineage>
</organism>
<keyword evidence="5" id="KW-0238">DNA-binding</keyword>
<dbReference type="InterPro" id="IPR050370">
    <property type="entry name" value="HES_HEY"/>
</dbReference>
<evidence type="ECO:0000256" key="5">
    <source>
        <dbReference type="ARBA" id="ARBA00023125"/>
    </source>
</evidence>
<dbReference type="InterPro" id="IPR011598">
    <property type="entry name" value="bHLH_dom"/>
</dbReference>
<dbReference type="Gene3D" id="4.10.280.10">
    <property type="entry name" value="Helix-loop-helix DNA-binding domain"/>
    <property type="match status" value="1"/>
</dbReference>
<evidence type="ECO:0000256" key="7">
    <source>
        <dbReference type="ARBA" id="ARBA00023242"/>
    </source>
</evidence>
<feature type="non-terminal residue" evidence="10">
    <location>
        <position position="218"/>
    </location>
</feature>
<evidence type="ECO:0000313" key="10">
    <source>
        <dbReference type="EMBL" id="KAI5630108.1"/>
    </source>
</evidence>
<keyword evidence="6" id="KW-0804">Transcription</keyword>
<comment type="caution">
    <text evidence="10">The sequence shown here is derived from an EMBL/GenBank/DDBJ whole genome shotgun (WGS) entry which is preliminary data.</text>
</comment>
<evidence type="ECO:0000256" key="3">
    <source>
        <dbReference type="ARBA" id="ARBA00022491"/>
    </source>
</evidence>
<dbReference type="InterPro" id="IPR032644">
    <property type="entry name" value="HES-7_bHLH-O"/>
</dbReference>
<dbReference type="PANTHER" id="PTHR10985">
    <property type="entry name" value="BASIC HELIX-LOOP-HELIX TRANSCRIPTION FACTOR, HES-RELATED"/>
    <property type="match status" value="1"/>
</dbReference>
<sequence>SVTSNMRTMSIDLPDQKDLMKRVPKPLMEKRRRDRINHSLETLRLLLVENTCNEKLKNPKVEKAEILESAVNFLKAEQRTKSFSHTTKRGKKQKCVEEDTLESPCKRHLSYEDGMRTCLLRVSNFIASKSQELEGNMQGTMQQFQDHSIQDHLASALHFRNDGASVPGQQALTYVESTSSCMALDQSLISQRTGIYETTRTASICKQPLVLNTVWRPW</sequence>
<evidence type="ECO:0000259" key="9">
    <source>
        <dbReference type="PROSITE" id="PS50888"/>
    </source>
</evidence>
<evidence type="ECO:0000313" key="11">
    <source>
        <dbReference type="Proteomes" id="UP001205998"/>
    </source>
</evidence>
<keyword evidence="2" id="KW-0217">Developmental protein</keyword>
<dbReference type="AlphaFoldDB" id="A0AAD5B7K9"/>
<evidence type="ECO:0000256" key="1">
    <source>
        <dbReference type="ARBA" id="ARBA00004123"/>
    </source>
</evidence>
<evidence type="ECO:0000256" key="2">
    <source>
        <dbReference type="ARBA" id="ARBA00022473"/>
    </source>
</evidence>
<feature type="domain" description="BHLH" evidence="9">
    <location>
        <begin position="20"/>
        <end position="77"/>
    </location>
</feature>
<dbReference type="GO" id="GO:0005634">
    <property type="term" value="C:nucleus"/>
    <property type="evidence" value="ECO:0007669"/>
    <property type="project" value="UniProtKB-SubCell"/>
</dbReference>
<evidence type="ECO:0000256" key="6">
    <source>
        <dbReference type="ARBA" id="ARBA00023163"/>
    </source>
</evidence>
<keyword evidence="7" id="KW-0539">Nucleus</keyword>
<comment type="subunit">
    <text evidence="8">Transcription repression requires formation of a complex with a corepressor protein of the Groucho/TLE family.</text>
</comment>
<dbReference type="GO" id="GO:0003677">
    <property type="term" value="F:DNA binding"/>
    <property type="evidence" value="ECO:0007669"/>
    <property type="project" value="UniProtKB-KW"/>
</dbReference>
<dbReference type="EMBL" id="MU530557">
    <property type="protein sequence ID" value="KAI5630108.1"/>
    <property type="molecule type" value="Genomic_DNA"/>
</dbReference>
<name>A0AAD5B7K9_SILAS</name>
<dbReference type="PROSITE" id="PS50888">
    <property type="entry name" value="BHLH"/>
    <property type="match status" value="1"/>
</dbReference>
<dbReference type="Pfam" id="PF00010">
    <property type="entry name" value="HLH"/>
    <property type="match status" value="1"/>
</dbReference>
<gene>
    <name evidence="10" type="ORF">C0J50_7833</name>
</gene>
<dbReference type="SUPFAM" id="SSF47459">
    <property type="entry name" value="HLH, helix-loop-helix DNA-binding domain"/>
    <property type="match status" value="1"/>
</dbReference>
<proteinExistence type="predicted"/>
<dbReference type="Proteomes" id="UP001205998">
    <property type="component" value="Unassembled WGS sequence"/>
</dbReference>
<evidence type="ECO:0000256" key="8">
    <source>
        <dbReference type="ARBA" id="ARBA00023791"/>
    </source>
</evidence>
<dbReference type="InterPro" id="IPR036638">
    <property type="entry name" value="HLH_DNA-bd_sf"/>
</dbReference>
<dbReference type="SMART" id="SM00353">
    <property type="entry name" value="HLH"/>
    <property type="match status" value="1"/>
</dbReference>
<evidence type="ECO:0000256" key="4">
    <source>
        <dbReference type="ARBA" id="ARBA00023015"/>
    </source>
</evidence>
<keyword evidence="4" id="KW-0805">Transcription regulation</keyword>
<feature type="non-terminal residue" evidence="10">
    <location>
        <position position="1"/>
    </location>
</feature>
<reference evidence="10" key="1">
    <citation type="submission" date="2018-07" db="EMBL/GenBank/DDBJ databases">
        <title>Comparative genomics of catfishes provides insights into carnivory and benthic adaptation.</title>
        <authorList>
            <person name="Zhang Y."/>
            <person name="Wang D."/>
            <person name="Peng Z."/>
            <person name="Zheng S."/>
            <person name="Shao F."/>
            <person name="Tao W."/>
        </authorList>
    </citation>
    <scope>NUCLEOTIDE SEQUENCE</scope>
    <source>
        <strain evidence="10">Chongqing</strain>
    </source>
</reference>
<protein>
    <submittedName>
        <fullName evidence="10">Hairy-related 5</fullName>
    </submittedName>
</protein>
<comment type="subcellular location">
    <subcellularLocation>
        <location evidence="1">Nucleus</location>
    </subcellularLocation>
</comment>
<keyword evidence="3" id="KW-0678">Repressor</keyword>
<dbReference type="GO" id="GO:0046983">
    <property type="term" value="F:protein dimerization activity"/>
    <property type="evidence" value="ECO:0007669"/>
    <property type="project" value="InterPro"/>
</dbReference>